<dbReference type="GO" id="GO:0006412">
    <property type="term" value="P:translation"/>
    <property type="evidence" value="ECO:0007669"/>
    <property type="project" value="InterPro"/>
</dbReference>
<dbReference type="EMBL" id="JOKQ01000002">
    <property type="protein sequence ID" value="KHN70249.1"/>
    <property type="molecule type" value="Genomic_DNA"/>
</dbReference>
<name>A0A0B2ULZ1_9MICR</name>
<dbReference type="Pfam" id="PF01247">
    <property type="entry name" value="Ribosomal_L35Ae"/>
    <property type="match status" value="1"/>
</dbReference>
<reference evidence="4 5" key="1">
    <citation type="journal article" date="2014" name="MBio">
        <title>The Ordospora colligata genome; evolution of extreme reduction in microsporidia and host-to-parasite horizontal gene transfer.</title>
        <authorList>
            <person name="Pombert J.-F."/>
            <person name="Haag K.L."/>
            <person name="Beidas S."/>
            <person name="Ebert D."/>
            <person name="Keeling P.J."/>
        </authorList>
    </citation>
    <scope>NUCLEOTIDE SEQUENCE [LARGE SCALE GENOMIC DNA]</scope>
    <source>
        <strain evidence="4 5">OC4</strain>
    </source>
</reference>
<dbReference type="STRING" id="1354746.A0A0B2ULZ1"/>
<comment type="caution">
    <text evidence="4">The sequence shown here is derived from an EMBL/GenBank/DDBJ whole genome shotgun (WGS) entry which is preliminary data.</text>
</comment>
<dbReference type="GO" id="GO:0003735">
    <property type="term" value="F:structural constituent of ribosome"/>
    <property type="evidence" value="ECO:0007669"/>
    <property type="project" value="InterPro"/>
</dbReference>
<organism evidence="4 5">
    <name type="scientific">Ordospora colligata OC4</name>
    <dbReference type="NCBI Taxonomy" id="1354746"/>
    <lineage>
        <taxon>Eukaryota</taxon>
        <taxon>Fungi</taxon>
        <taxon>Fungi incertae sedis</taxon>
        <taxon>Microsporidia</taxon>
        <taxon>Ordosporidae</taxon>
        <taxon>Ordospora</taxon>
    </lineage>
</organism>
<dbReference type="InterPro" id="IPR038661">
    <property type="entry name" value="Ribosomal_eL33_sf"/>
</dbReference>
<dbReference type="FunCoup" id="A0A0B2ULZ1">
    <property type="interactions" value="147"/>
</dbReference>
<dbReference type="GO" id="GO:1990904">
    <property type="term" value="C:ribonucleoprotein complex"/>
    <property type="evidence" value="ECO:0007669"/>
    <property type="project" value="UniProtKB-KW"/>
</dbReference>
<gene>
    <name evidence="4" type="ORF">M896_020860</name>
</gene>
<dbReference type="RefSeq" id="XP_014564291.1">
    <property type="nucleotide sequence ID" value="XM_014708805.1"/>
</dbReference>
<proteinExistence type="inferred from homology"/>
<dbReference type="Proteomes" id="UP000031056">
    <property type="component" value="Unassembled WGS sequence"/>
</dbReference>
<accession>A0A0B2ULZ1</accession>
<dbReference type="PANTHER" id="PTHR10902">
    <property type="entry name" value="60S RIBOSOMAL PROTEIN L35A"/>
    <property type="match status" value="1"/>
</dbReference>
<dbReference type="VEuPathDB" id="MicrosporidiaDB:M896_020860"/>
<evidence type="ECO:0000256" key="1">
    <source>
        <dbReference type="ARBA" id="ARBA00009269"/>
    </source>
</evidence>
<evidence type="ECO:0000256" key="2">
    <source>
        <dbReference type="ARBA" id="ARBA00022980"/>
    </source>
</evidence>
<dbReference type="OrthoDB" id="1166329at2759"/>
<evidence type="ECO:0000313" key="4">
    <source>
        <dbReference type="EMBL" id="KHN70249.1"/>
    </source>
</evidence>
<comment type="similarity">
    <text evidence="1">Belongs to the eukaryotic ribosomal protein eL33 family.</text>
</comment>
<evidence type="ECO:0000256" key="3">
    <source>
        <dbReference type="ARBA" id="ARBA00023274"/>
    </source>
</evidence>
<protein>
    <submittedName>
        <fullName evidence="4">Ribosomal protein L35Ae</fullName>
    </submittedName>
</protein>
<keyword evidence="5" id="KW-1185">Reference proteome</keyword>
<keyword evidence="3" id="KW-0687">Ribonucleoprotein</keyword>
<dbReference type="GO" id="GO:0005840">
    <property type="term" value="C:ribosome"/>
    <property type="evidence" value="ECO:0007669"/>
    <property type="project" value="UniProtKB-KW"/>
</dbReference>
<dbReference type="InParanoid" id="A0A0B2ULZ1"/>
<dbReference type="InterPro" id="IPR001780">
    <property type="entry name" value="Ribosomal_eL33"/>
</dbReference>
<dbReference type="GeneID" id="26261181"/>
<evidence type="ECO:0000313" key="5">
    <source>
        <dbReference type="Proteomes" id="UP000031056"/>
    </source>
</evidence>
<dbReference type="AlphaFoldDB" id="A0A0B2ULZ1"/>
<dbReference type="InterPro" id="IPR009000">
    <property type="entry name" value="Transl_B-barrel_sf"/>
</dbReference>
<sequence>MVEEMMSMDVLSRTTIPANFFSYKRGQRRLYPRYALLSISNVGSRESASQYVGNGVLCYKVNKQGEARAVHGVITKVHGMSGAVRARFTRNLDSQALGTQVFVKLYKVEAEEI</sequence>
<dbReference type="HOGENOM" id="CLU_100745_3_0_1"/>
<dbReference type="Gene3D" id="2.40.10.190">
    <property type="entry name" value="translation elongation factor selb, chain A, domain 4"/>
    <property type="match status" value="1"/>
</dbReference>
<keyword evidence="2 4" id="KW-0689">Ribosomal protein</keyword>
<dbReference type="SUPFAM" id="SSF50447">
    <property type="entry name" value="Translation proteins"/>
    <property type="match status" value="1"/>
</dbReference>